<dbReference type="PRINTS" id="PR00891">
    <property type="entry name" value="RABGDIREP"/>
</dbReference>
<dbReference type="Pfam" id="PF00996">
    <property type="entry name" value="GDI"/>
    <property type="match status" value="1"/>
</dbReference>
<dbReference type="InterPro" id="IPR018203">
    <property type="entry name" value="GDP_dissociation_inhibitor"/>
</dbReference>
<dbReference type="GO" id="GO:0005829">
    <property type="term" value="C:cytosol"/>
    <property type="evidence" value="ECO:0007669"/>
    <property type="project" value="TreeGrafter"/>
</dbReference>
<dbReference type="GO" id="GO:0005968">
    <property type="term" value="C:Rab-protein geranylgeranyltransferase complex"/>
    <property type="evidence" value="ECO:0007669"/>
    <property type="project" value="TreeGrafter"/>
</dbReference>
<sequence>MLSDDEQGLGDLFAADDQVAEVACPIEEVVVDRVQLSREGTTNTGFTTRVECFDREAPAERRRLAPLRVYIRHKRHSLWGHRLWNAAKYLVKRMDSHMIDVRGKTVLELGGGLGVPSLAAFRNGARCVVVTDYPDPDLLEILEMNVQANCTADMLDVDAAAFLLQEAERLKLARAPNTSGEKSLSETERQQALNTRCVVEPLLWGKEEHTRKALSYTGGGGFEIVLLSDILFNHICNDDLADTLARLLQRSQHAAAYCVFSHHRAHKQVEDLKFFDKCVARGLRCEQVDEESYPMMFPDDRGPAEIRQPVKAYKIVHRFDDAGAALAPGNDAFDVVIQGTGMVQSMVSAALARSGVRVLHCDGEDDYGGAFKTMTVERLRAYITGTAAALPEGVDDYCGAKCSREQRPPRCRGVIAVDRMDELELRERHRYLLDLLPTHYLANGETTQQLISSDMARHMEFQCFGGFFFMVFSSEGTVRLQSVPLTRAQVFATTHVSLLQKRRVMKFVKDMEASLAEQLHARTADVGDDPLSQAALEKARIAFEEAKRLFAQEAATHPDETLSTMIERKYGISGVALDTVTLMRQLDAGPGQLVHSLELVRQVLKSTGAFGGVTPFLLPAYGSSEMPQNMCRIAAVWDATFVLRRSLLLPCHHRRRELQAVCNSAAPSIEMSNRQLVKAKVVVVPRTLARAFAASSSSQDSATPSTGREDADKSHHDNNSSEEVRFSRVIMVAKTPLASWTALRAAGCMDGAKGGGDDGEEAFPPAFLAFCEVRPGVVVHVQQVSAISEQAPNDGGSVVVHFTANEWEMDAEELRQFVVRTFVRQDPKPEVAVASQVHESELLFLASFTVREAEEALRGLLRPAAEEGADASETRKAHPYAVEEYRKRLQQQQQQQQQMCGGEMSKGGDASPLIVPVPTLFQNSIDDGAYLRAARRVYDEVVKRLQLSEGDGKRYTFFERLPPIPGQDVCVCDNMPLSN</sequence>
<dbReference type="OrthoDB" id="46564at2759"/>
<evidence type="ECO:0008006" key="5">
    <source>
        <dbReference type="Google" id="ProtNLM"/>
    </source>
</evidence>
<proteinExistence type="inferred from homology"/>
<dbReference type="PANTHER" id="PTHR11787">
    <property type="entry name" value="RAB GDP-DISSOCIATION INHIBITOR"/>
    <property type="match status" value="1"/>
</dbReference>
<dbReference type="FunFam" id="3.40.50.150:FF:000654">
    <property type="entry name" value="Rab geranylgeranyl transferase component A, putative"/>
    <property type="match status" value="1"/>
</dbReference>
<evidence type="ECO:0000313" key="3">
    <source>
        <dbReference type="EMBL" id="ESL07940.1"/>
    </source>
</evidence>
<reference evidence="3" key="1">
    <citation type="submission" date="2013-07" db="EMBL/GenBank/DDBJ databases">
        <authorList>
            <person name="Stoco P.H."/>
            <person name="Wagner G."/>
            <person name="Gerber A."/>
            <person name="Zaha A."/>
            <person name="Thompson C."/>
            <person name="Bartholomeu D.C."/>
            <person name="Luckemeyer D.D."/>
            <person name="Bahia D."/>
            <person name="Loreto E."/>
            <person name="Prestes E.B."/>
            <person name="Lima F.M."/>
            <person name="Rodrigues-Luiz G."/>
            <person name="Vallejo G.A."/>
            <person name="Filho J.F."/>
            <person name="Monteiro K.M."/>
            <person name="Tyler K.M."/>
            <person name="de Almeida L.G."/>
            <person name="Ortiz M.F."/>
            <person name="Siervo M.A."/>
            <person name="de Moraes M.H."/>
            <person name="Cunha O.L."/>
            <person name="Mendonca-Neto R."/>
            <person name="Silva R."/>
            <person name="Teixeira S.M."/>
            <person name="Murta S.M."/>
            <person name="Sincero T.C."/>
            <person name="Mendes T.A."/>
            <person name="Urmenyi T.P."/>
            <person name="Silva V.G."/>
            <person name="da Rocha W.D."/>
            <person name="Andersson B."/>
            <person name="Romanha A.J."/>
            <person name="Steindel M."/>
            <person name="de Vasconcelos A.T."/>
            <person name="Grisard E.C."/>
        </authorList>
    </citation>
    <scope>NUCLEOTIDE SEQUENCE [LARGE SCALE GENOMIC DNA]</scope>
    <source>
        <strain evidence="3">SC58</strain>
    </source>
</reference>
<evidence type="ECO:0000256" key="2">
    <source>
        <dbReference type="SAM" id="MobiDB-lite"/>
    </source>
</evidence>
<keyword evidence="4" id="KW-1185">Reference proteome</keyword>
<dbReference type="GO" id="GO:0005634">
    <property type="term" value="C:nucleus"/>
    <property type="evidence" value="ECO:0007669"/>
    <property type="project" value="TreeGrafter"/>
</dbReference>
<dbReference type="Gene3D" id="3.40.50.150">
    <property type="entry name" value="Vaccinia Virus protein VP39"/>
    <property type="match status" value="1"/>
</dbReference>
<name>A0A061J0V9_TRYRA</name>
<accession>A0A061J0V9</accession>
<evidence type="ECO:0000256" key="1">
    <source>
        <dbReference type="ARBA" id="ARBA00005593"/>
    </source>
</evidence>
<dbReference type="SUPFAM" id="SSF51905">
    <property type="entry name" value="FAD/NAD(P)-binding domain"/>
    <property type="match status" value="1"/>
</dbReference>
<feature type="compositionally biased region" description="Basic and acidic residues" evidence="2">
    <location>
        <begin position="707"/>
        <end position="722"/>
    </location>
</feature>
<gene>
    <name evidence="3" type="ORF">TRSC58_04366</name>
</gene>
<dbReference type="VEuPathDB" id="TriTrypDB:TRSC58_04366"/>
<dbReference type="InterPro" id="IPR036188">
    <property type="entry name" value="FAD/NAD-bd_sf"/>
</dbReference>
<dbReference type="Gene3D" id="3.50.50.60">
    <property type="entry name" value="FAD/NAD(P)-binding domain"/>
    <property type="match status" value="2"/>
</dbReference>
<protein>
    <recommendedName>
        <fullName evidence="5">Rab geranylgeranyl transferase component A</fullName>
    </recommendedName>
</protein>
<dbReference type="GO" id="GO:0005092">
    <property type="term" value="F:GDP-dissociation inhibitor activity"/>
    <property type="evidence" value="ECO:0007669"/>
    <property type="project" value="InterPro"/>
</dbReference>
<dbReference type="Proteomes" id="UP000031737">
    <property type="component" value="Unassembled WGS sequence"/>
</dbReference>
<feature type="region of interest" description="Disordered" evidence="2">
    <location>
        <begin position="695"/>
        <end position="722"/>
    </location>
</feature>
<dbReference type="GO" id="GO:0007264">
    <property type="term" value="P:small GTPase-mediated signal transduction"/>
    <property type="evidence" value="ECO:0007669"/>
    <property type="project" value="InterPro"/>
</dbReference>
<dbReference type="EMBL" id="AUPL01004366">
    <property type="protein sequence ID" value="ESL07940.1"/>
    <property type="molecule type" value="Genomic_DNA"/>
</dbReference>
<dbReference type="SUPFAM" id="SSF53335">
    <property type="entry name" value="S-adenosyl-L-methionine-dependent methyltransferases"/>
    <property type="match status" value="1"/>
</dbReference>
<organism evidence="3 4">
    <name type="scientific">Trypanosoma rangeli SC58</name>
    <dbReference type="NCBI Taxonomy" id="429131"/>
    <lineage>
        <taxon>Eukaryota</taxon>
        <taxon>Discoba</taxon>
        <taxon>Euglenozoa</taxon>
        <taxon>Kinetoplastea</taxon>
        <taxon>Metakinetoplastina</taxon>
        <taxon>Trypanosomatida</taxon>
        <taxon>Trypanosomatidae</taxon>
        <taxon>Trypanosoma</taxon>
        <taxon>Herpetosoma</taxon>
    </lineage>
</organism>
<comment type="caution">
    <text evidence="3">The sequence shown here is derived from an EMBL/GenBank/DDBJ whole genome shotgun (WGS) entry which is preliminary data.</text>
</comment>
<dbReference type="Gene3D" id="3.30.519.10">
    <property type="entry name" value="Guanine Nucleotide Dissociation Inhibitor, domain 2"/>
    <property type="match status" value="1"/>
</dbReference>
<comment type="similarity">
    <text evidence="1">Belongs to the Rab GDI family.</text>
</comment>
<dbReference type="InterPro" id="IPR019410">
    <property type="entry name" value="Methyltransf_16"/>
</dbReference>
<dbReference type="PANTHER" id="PTHR11787:SF4">
    <property type="entry name" value="CHM, RAB ESCORT PROTEIN 1"/>
    <property type="match status" value="1"/>
</dbReference>
<dbReference type="GO" id="GO:0016192">
    <property type="term" value="P:vesicle-mediated transport"/>
    <property type="evidence" value="ECO:0007669"/>
    <property type="project" value="TreeGrafter"/>
</dbReference>
<dbReference type="Pfam" id="PF10294">
    <property type="entry name" value="Methyltransf_16"/>
    <property type="match status" value="1"/>
</dbReference>
<dbReference type="InterPro" id="IPR029063">
    <property type="entry name" value="SAM-dependent_MTases_sf"/>
</dbReference>
<dbReference type="AlphaFoldDB" id="A0A061J0V9"/>
<evidence type="ECO:0000313" key="4">
    <source>
        <dbReference type="Proteomes" id="UP000031737"/>
    </source>
</evidence>